<comment type="caution">
    <text evidence="2">The sequence shown here is derived from an EMBL/GenBank/DDBJ whole genome shotgun (WGS) entry which is preliminary data.</text>
</comment>
<feature type="transmembrane region" description="Helical" evidence="1">
    <location>
        <begin position="62"/>
        <end position="83"/>
    </location>
</feature>
<feature type="transmembrane region" description="Helical" evidence="1">
    <location>
        <begin position="165"/>
        <end position="191"/>
    </location>
</feature>
<feature type="transmembrane region" description="Helical" evidence="1">
    <location>
        <begin position="95"/>
        <end position="113"/>
    </location>
</feature>
<evidence type="ECO:0008006" key="4">
    <source>
        <dbReference type="Google" id="ProtNLM"/>
    </source>
</evidence>
<dbReference type="Proteomes" id="UP000010729">
    <property type="component" value="Unassembled WGS sequence"/>
</dbReference>
<dbReference type="EMBL" id="ANPE02000046">
    <property type="protein sequence ID" value="EMY36020.1"/>
    <property type="molecule type" value="Genomic_DNA"/>
</dbReference>
<keyword evidence="1" id="KW-1133">Transmembrane helix</keyword>
<dbReference type="AlphaFoldDB" id="N1V3T6"/>
<dbReference type="OrthoDB" id="3718129at2"/>
<evidence type="ECO:0000313" key="3">
    <source>
        <dbReference type="Proteomes" id="UP000010729"/>
    </source>
</evidence>
<feature type="transmembrane region" description="Helical" evidence="1">
    <location>
        <begin position="211"/>
        <end position="231"/>
    </location>
</feature>
<evidence type="ECO:0000313" key="2">
    <source>
        <dbReference type="EMBL" id="EMY36020.1"/>
    </source>
</evidence>
<name>N1V3T6_9MICC</name>
<organism evidence="2 3">
    <name type="scientific">Arthrobacter crystallopoietes BAB-32</name>
    <dbReference type="NCBI Taxonomy" id="1246476"/>
    <lineage>
        <taxon>Bacteria</taxon>
        <taxon>Bacillati</taxon>
        <taxon>Actinomycetota</taxon>
        <taxon>Actinomycetes</taxon>
        <taxon>Micrococcales</taxon>
        <taxon>Micrococcaceae</taxon>
        <taxon>Crystallibacter</taxon>
    </lineage>
</organism>
<evidence type="ECO:0000256" key="1">
    <source>
        <dbReference type="SAM" id="Phobius"/>
    </source>
</evidence>
<dbReference type="RefSeq" id="WP_005266475.1">
    <property type="nucleotide sequence ID" value="NZ_ANPE02000046.1"/>
</dbReference>
<accession>N1V3T6</accession>
<keyword evidence="3" id="KW-1185">Reference proteome</keyword>
<gene>
    <name evidence="2" type="ORF">D477_001264</name>
</gene>
<protein>
    <recommendedName>
        <fullName evidence="4">Integral membrane protein</fullName>
    </recommendedName>
</protein>
<proteinExistence type="predicted"/>
<feature type="transmembrane region" description="Helical" evidence="1">
    <location>
        <begin position="133"/>
        <end position="153"/>
    </location>
</feature>
<feature type="non-terminal residue" evidence="2">
    <location>
        <position position="328"/>
    </location>
</feature>
<sequence>MSLLQILPALILWSVVVTRIVGLKFGWKPGILTAMLPVSIGSTLNIDPVYLAVDAVLGNRNILNLVVHIVLGLGMTELSRLIVAATGASNARWRLLVLAGIALSVVQTVLLLISETPGSATNFTDIFASIPTIGWYQGLFFAWIGLITGYTGIECLRRDRTGETASFRVGFDITAVSCLVGVLAVAVKLLLVAQEAAGTESSVSNIVYAGYRTLVALTLIGFAVGFALPAYHRIRLQRAERRRIRSALMRLQPTVSRLVGTDAGQRAREGAALSLRPRASRNQLYRWVIFIDDIRVQHPGLLSADEIELVDNIEARIAHSGPISAQAQ</sequence>
<keyword evidence="1" id="KW-0472">Membrane</keyword>
<keyword evidence="1" id="KW-0812">Transmembrane</keyword>
<reference evidence="2 3" key="1">
    <citation type="journal article" date="2013" name="Genome Announc.">
        <title>Draft Genome Sequence of Arthrobacter crystallopoietes Strain BAB-32, Revealing Genes for Bioremediation.</title>
        <authorList>
            <person name="Joshi M.N."/>
            <person name="Pandit A.S."/>
            <person name="Sharma A."/>
            <person name="Pandya R.V."/>
            <person name="Desai S.M."/>
            <person name="Saxena A.K."/>
            <person name="Bagatharia S.B."/>
        </authorList>
    </citation>
    <scope>NUCLEOTIDE SEQUENCE [LARGE SCALE GENOMIC DNA]</scope>
    <source>
        <strain evidence="2 3">BAB-32</strain>
    </source>
</reference>